<dbReference type="AlphaFoldDB" id="A0A1X2A734"/>
<dbReference type="EMBL" id="LQPN01000059">
    <property type="protein sequence ID" value="ORW43097.1"/>
    <property type="molecule type" value="Genomic_DNA"/>
</dbReference>
<keyword evidence="1" id="KW-0732">Signal</keyword>
<evidence type="ECO:0000256" key="1">
    <source>
        <dbReference type="ARBA" id="ARBA00022729"/>
    </source>
</evidence>
<protein>
    <recommendedName>
        <fullName evidence="2">DUF4352 domain-containing protein</fullName>
    </recommendedName>
</protein>
<organism evidence="3 4">
    <name type="scientific">Mycobacterium paraense</name>
    <dbReference type="NCBI Taxonomy" id="767916"/>
    <lineage>
        <taxon>Bacteria</taxon>
        <taxon>Bacillati</taxon>
        <taxon>Actinomycetota</taxon>
        <taxon>Actinomycetes</taxon>
        <taxon>Mycobacteriales</taxon>
        <taxon>Mycobacteriaceae</taxon>
        <taxon>Mycobacterium</taxon>
        <taxon>Mycobacterium simiae complex</taxon>
    </lineage>
</organism>
<gene>
    <name evidence="3" type="ORF">AWB90_18255</name>
</gene>
<dbReference type="Proteomes" id="UP000193285">
    <property type="component" value="Unassembled WGS sequence"/>
</dbReference>
<evidence type="ECO:0000313" key="4">
    <source>
        <dbReference type="Proteomes" id="UP000193285"/>
    </source>
</evidence>
<dbReference type="InterPro" id="IPR029051">
    <property type="entry name" value="DUF4352"/>
</dbReference>
<name>A0A1X2A734_9MYCO</name>
<dbReference type="InterPro" id="IPR029050">
    <property type="entry name" value="Immunoprotect_excell_Ig-like"/>
</dbReference>
<dbReference type="Pfam" id="PF11611">
    <property type="entry name" value="DUF4352"/>
    <property type="match status" value="1"/>
</dbReference>
<proteinExistence type="predicted"/>
<reference evidence="3 4" key="1">
    <citation type="journal article" date="2015" name="Emerg. Microbes Infect.">
        <title>Characterization of 17 strains belonging to the Mycobacterium simiae complex and description of Mycobacterium paraense sp. nov.</title>
        <authorList>
            <person name="Fusco da Costa A.R."/>
            <person name="Fedrizzi T."/>
            <person name="Lopes M.L."/>
            <person name="Pecorari M."/>
            <person name="Oliveira da Costa W.L."/>
            <person name="Giacobazzi E."/>
            <person name="da Costa Bahia J.R."/>
            <person name="De Sanctis V."/>
            <person name="Batista Lima K.V."/>
            <person name="Bertorelli R."/>
            <person name="Grottola A."/>
            <person name="Fabio A."/>
            <person name="Mariottini A."/>
            <person name="Ferretti P."/>
            <person name="Di Leva F."/>
            <person name="Fregni Serpini G."/>
            <person name="Tagliazucchi S."/>
            <person name="Rumpianesi F."/>
            <person name="Jousson O."/>
            <person name="Segata N."/>
            <person name="Tortoli E."/>
        </authorList>
    </citation>
    <scope>NUCLEOTIDE SEQUENCE [LARGE SCALE GENOMIC DNA]</scope>
    <source>
        <strain evidence="3 4">IEC33</strain>
    </source>
</reference>
<evidence type="ECO:0000259" key="2">
    <source>
        <dbReference type="Pfam" id="PF11611"/>
    </source>
</evidence>
<sequence>MVVLGFIGIAVLVDIGEHHSDATFTPRPNPTSDAGSTNQAVSDGTLTFTVTGVEEENSLGVSKPRGRFVIVDVTVKNTSKQEHTFQVNDQMLIGSNGAKYRADWLAATSINNENTLLLTLGPGFSAKYRLPFDLPSDIGPAKIELHDSALSGGATVKLS</sequence>
<dbReference type="Gene3D" id="2.60.40.1240">
    <property type="match status" value="1"/>
</dbReference>
<comment type="caution">
    <text evidence="3">The sequence shown here is derived from an EMBL/GenBank/DDBJ whole genome shotgun (WGS) entry which is preliminary data.</text>
</comment>
<feature type="domain" description="DUF4352" evidence="2">
    <location>
        <begin position="37"/>
        <end position="153"/>
    </location>
</feature>
<accession>A0A1X2A734</accession>
<evidence type="ECO:0000313" key="3">
    <source>
        <dbReference type="EMBL" id="ORW43097.1"/>
    </source>
</evidence>